<evidence type="ECO:0000259" key="1">
    <source>
        <dbReference type="Pfam" id="PF01451"/>
    </source>
</evidence>
<dbReference type="Proteomes" id="UP000289260">
    <property type="component" value="Chromosome"/>
</dbReference>
<dbReference type="OrthoDB" id="9784339at2"/>
<proteinExistence type="predicted"/>
<keyword evidence="3" id="KW-1185">Reference proteome</keyword>
<dbReference type="AlphaFoldDB" id="A0A4P6KF03"/>
<feature type="domain" description="Phosphotyrosine protein phosphatase I" evidence="1">
    <location>
        <begin position="4"/>
        <end position="75"/>
    </location>
</feature>
<evidence type="ECO:0000313" key="2">
    <source>
        <dbReference type="EMBL" id="QBE48967.1"/>
    </source>
</evidence>
<dbReference type="Gene3D" id="3.40.50.2300">
    <property type="match status" value="1"/>
</dbReference>
<sequence>MSSADIAGHDQLIALDRGHERHLRELGADPDRLSLLTAFDPERPTDPDVFDPYCSEQGAFHKVLAQVERSSAALLEHLTRRS</sequence>
<dbReference type="InterPro" id="IPR023485">
    <property type="entry name" value="Ptyr_pPase"/>
</dbReference>
<organism evidence="2 3">
    <name type="scientific">Leucobacter triazinivorans</name>
    <dbReference type="NCBI Taxonomy" id="1784719"/>
    <lineage>
        <taxon>Bacteria</taxon>
        <taxon>Bacillati</taxon>
        <taxon>Actinomycetota</taxon>
        <taxon>Actinomycetes</taxon>
        <taxon>Micrococcales</taxon>
        <taxon>Microbacteriaceae</taxon>
        <taxon>Leucobacter</taxon>
    </lineage>
</organism>
<dbReference type="Pfam" id="PF01451">
    <property type="entry name" value="LMWPc"/>
    <property type="match status" value="1"/>
</dbReference>
<dbReference type="InterPro" id="IPR036196">
    <property type="entry name" value="Ptyr_pPase_sf"/>
</dbReference>
<dbReference type="EMBL" id="CP035806">
    <property type="protein sequence ID" value="QBE48967.1"/>
    <property type="molecule type" value="Genomic_DNA"/>
</dbReference>
<dbReference type="SUPFAM" id="SSF52788">
    <property type="entry name" value="Phosphotyrosine protein phosphatases I"/>
    <property type="match status" value="1"/>
</dbReference>
<name>A0A4P6KF03_9MICO</name>
<reference evidence="2 3" key="1">
    <citation type="submission" date="2019-02" db="EMBL/GenBank/DDBJ databases">
        <authorList>
            <person name="Sun L."/>
            <person name="Pan D."/>
            <person name="Wu X."/>
        </authorList>
    </citation>
    <scope>NUCLEOTIDE SEQUENCE [LARGE SCALE GENOMIC DNA]</scope>
    <source>
        <strain evidence="2 3">JW-1</strain>
    </source>
</reference>
<gene>
    <name evidence="2" type="ORF">EVS81_09065</name>
</gene>
<accession>A0A4P6KF03</accession>
<dbReference type="RefSeq" id="WP_130110101.1">
    <property type="nucleotide sequence ID" value="NZ_CP035806.1"/>
</dbReference>
<protein>
    <recommendedName>
        <fullName evidence="1">Phosphotyrosine protein phosphatase I domain-containing protein</fullName>
    </recommendedName>
</protein>
<dbReference type="KEGG" id="ltr:EVS81_09065"/>
<evidence type="ECO:0000313" key="3">
    <source>
        <dbReference type="Proteomes" id="UP000289260"/>
    </source>
</evidence>